<evidence type="ECO:0000256" key="1">
    <source>
        <dbReference type="SAM" id="Phobius"/>
    </source>
</evidence>
<accession>A0A1Y2GHU7</accession>
<dbReference type="EMBL" id="MCFF01000028">
    <property type="protein sequence ID" value="ORZ11379.1"/>
    <property type="molecule type" value="Genomic_DNA"/>
</dbReference>
<reference evidence="3 4" key="1">
    <citation type="submission" date="2016-07" db="EMBL/GenBank/DDBJ databases">
        <title>Pervasive Adenine N6-methylation of Active Genes in Fungi.</title>
        <authorList>
            <consortium name="DOE Joint Genome Institute"/>
            <person name="Mondo S.J."/>
            <person name="Dannebaum R.O."/>
            <person name="Kuo R.C."/>
            <person name="Labutti K."/>
            <person name="Haridas S."/>
            <person name="Kuo A."/>
            <person name="Salamov A."/>
            <person name="Ahrendt S.R."/>
            <person name="Lipzen A."/>
            <person name="Sullivan W."/>
            <person name="Andreopoulos W.B."/>
            <person name="Clum A."/>
            <person name="Lindquist E."/>
            <person name="Daum C."/>
            <person name="Ramamoorthy G.K."/>
            <person name="Gryganskyi A."/>
            <person name="Culley D."/>
            <person name="Magnuson J.K."/>
            <person name="James T.Y."/>
            <person name="O'Malley M.A."/>
            <person name="Stajich J.E."/>
            <person name="Spatafora J.W."/>
            <person name="Visel A."/>
            <person name="Grigoriev I.V."/>
        </authorList>
    </citation>
    <scope>NUCLEOTIDE SEQUENCE [LARGE SCALE GENOMIC DNA]</scope>
    <source>
        <strain evidence="3 4">NRRL 3116</strain>
    </source>
</reference>
<protein>
    <submittedName>
        <fullName evidence="3">Uncharacterized protein</fullName>
    </submittedName>
</protein>
<organism evidence="3 4">
    <name type="scientific">Lobosporangium transversale</name>
    <dbReference type="NCBI Taxonomy" id="64571"/>
    <lineage>
        <taxon>Eukaryota</taxon>
        <taxon>Fungi</taxon>
        <taxon>Fungi incertae sedis</taxon>
        <taxon>Mucoromycota</taxon>
        <taxon>Mortierellomycotina</taxon>
        <taxon>Mortierellomycetes</taxon>
        <taxon>Mortierellales</taxon>
        <taxon>Mortierellaceae</taxon>
        <taxon>Lobosporangium</taxon>
    </lineage>
</organism>
<dbReference type="InParanoid" id="A0A1Y2GHU7"/>
<feature type="chain" id="PRO_5012553582" evidence="2">
    <location>
        <begin position="20"/>
        <end position="68"/>
    </location>
</feature>
<dbReference type="RefSeq" id="XP_021879694.1">
    <property type="nucleotide sequence ID" value="XM_022019394.1"/>
</dbReference>
<keyword evidence="1" id="KW-1133">Transmembrane helix</keyword>
<evidence type="ECO:0000256" key="2">
    <source>
        <dbReference type="SAM" id="SignalP"/>
    </source>
</evidence>
<feature type="transmembrane region" description="Helical" evidence="1">
    <location>
        <begin position="29"/>
        <end position="51"/>
    </location>
</feature>
<keyword evidence="1" id="KW-0472">Membrane</keyword>
<dbReference type="AlphaFoldDB" id="A0A1Y2GHU7"/>
<evidence type="ECO:0000313" key="3">
    <source>
        <dbReference type="EMBL" id="ORZ11379.1"/>
    </source>
</evidence>
<gene>
    <name evidence="3" type="ORF">BCR41DRAFT_112591</name>
</gene>
<proteinExistence type="predicted"/>
<feature type="signal peptide" evidence="2">
    <location>
        <begin position="1"/>
        <end position="19"/>
    </location>
</feature>
<keyword evidence="1" id="KW-0812">Transmembrane</keyword>
<comment type="caution">
    <text evidence="3">The sequence shown here is derived from an EMBL/GenBank/DDBJ whole genome shotgun (WGS) entry which is preliminary data.</text>
</comment>
<keyword evidence="4" id="KW-1185">Reference proteome</keyword>
<dbReference type="Proteomes" id="UP000193648">
    <property type="component" value="Unassembled WGS sequence"/>
</dbReference>
<dbReference type="GeneID" id="33561239"/>
<keyword evidence="2" id="KW-0732">Signal</keyword>
<sequence>MYTSGFSLFVLPLILLVMTKHKKEKKESSMRHFFISQILFLAHPCHSWKYSRKKTNKKKKKNKKEKRQ</sequence>
<evidence type="ECO:0000313" key="4">
    <source>
        <dbReference type="Proteomes" id="UP000193648"/>
    </source>
</evidence>
<name>A0A1Y2GHU7_9FUNG</name>